<dbReference type="PANTHER" id="PTHR47691:SF3">
    <property type="entry name" value="HTH-TYPE TRANSCRIPTIONAL REGULATOR RV0890C-RELATED"/>
    <property type="match status" value="1"/>
</dbReference>
<dbReference type="Gene3D" id="3.40.50.300">
    <property type="entry name" value="P-loop containing nucleotide triphosphate hydrolases"/>
    <property type="match status" value="1"/>
</dbReference>
<dbReference type="Gene3D" id="1.25.40.10">
    <property type="entry name" value="Tetratricopeptide repeat domain"/>
    <property type="match status" value="1"/>
</dbReference>
<evidence type="ECO:0000313" key="4">
    <source>
        <dbReference type="Proteomes" id="UP000019491"/>
    </source>
</evidence>
<dbReference type="EMBL" id="BAWF01000069">
    <property type="protein sequence ID" value="GAF49140.1"/>
    <property type="molecule type" value="Genomic_DNA"/>
</dbReference>
<dbReference type="PRINTS" id="PR00364">
    <property type="entry name" value="DISEASERSIST"/>
</dbReference>
<feature type="region of interest" description="Disordered" evidence="1">
    <location>
        <begin position="601"/>
        <end position="623"/>
    </location>
</feature>
<organism evidence="3 4">
    <name type="scientific">Rhodococcus wratislaviensis NBRC 100605</name>
    <dbReference type="NCBI Taxonomy" id="1219028"/>
    <lineage>
        <taxon>Bacteria</taxon>
        <taxon>Bacillati</taxon>
        <taxon>Actinomycetota</taxon>
        <taxon>Actinomycetes</taxon>
        <taxon>Mycobacteriales</taxon>
        <taxon>Nocardiaceae</taxon>
        <taxon>Rhodococcus</taxon>
    </lineage>
</organism>
<dbReference type="InterPro" id="IPR011990">
    <property type="entry name" value="TPR-like_helical_dom_sf"/>
</dbReference>
<proteinExistence type="predicted"/>
<dbReference type="InterPro" id="IPR058852">
    <property type="entry name" value="HTH_77"/>
</dbReference>
<accession>X0RDM7</accession>
<name>X0RDM7_RHOWR</name>
<sequence length="623" mass="67572">MPSGGKANVGNLPYELTSFVGRRNEIAEVRRLFSVSRLVTLTGVGGVGKTRLALRVATDSSRAFADGVWSIGLGELYDRGGVVEAVLSALNLREGRGAPDTQLVEYLTSRKLLLVLDNCEHLVGPVADLTETLLRSCPDVRILATSREPLGIGGEATLRVPPLTLPEPSLRSVVGGGFGHYEAMTLFAERAEAAVPGFEITENNEGVVAAICRRLDGLPLAIELAAVRLRVMSVEQVLQRLTDRFALLTTGSRGAPSRQQTLLGSIDWSYELCNRAEREMWGRLTVFAGGFELDAAEGICGGGMTSDQVVDVVASLIDKSILLREDTGGAARYRMLETLRDYGTERVQETGEFGSLLRRHRDWYARMVLRAESDWISSRQVAWTRRLDADKSNIVAALQFCLTGPLEANAGIRMAGALYPYWRVRGKLREGMRWLAQLLAVRGGEPGVEQVMAMYILSVLSGLHGDPDASAVYVQRGGALAAQLGDRTAAALMDDAAGNHALVTGDARSACEHFESSLAVFRKGGNVLCMIWSLSGLAEASDADGDWARSEECQREMLALTESCGEFMYQGWALWGAGMGAWRRGEYPRCERSCHEGATARSVGGRPHKWKGVHRGPVVDRGG</sequence>
<dbReference type="SUPFAM" id="SSF52540">
    <property type="entry name" value="P-loop containing nucleoside triphosphate hydrolases"/>
    <property type="match status" value="1"/>
</dbReference>
<dbReference type="InterPro" id="IPR027417">
    <property type="entry name" value="P-loop_NTPase"/>
</dbReference>
<evidence type="ECO:0000313" key="3">
    <source>
        <dbReference type="EMBL" id="GAF49140.1"/>
    </source>
</evidence>
<dbReference type="Proteomes" id="UP000019491">
    <property type="component" value="Unassembled WGS sequence"/>
</dbReference>
<evidence type="ECO:0000259" key="2">
    <source>
        <dbReference type="Pfam" id="PF25872"/>
    </source>
</evidence>
<dbReference type="SUPFAM" id="SSF48452">
    <property type="entry name" value="TPR-like"/>
    <property type="match status" value="1"/>
</dbReference>
<reference evidence="3 4" key="1">
    <citation type="submission" date="2014-02" db="EMBL/GenBank/DDBJ databases">
        <title>Whole genome shotgun sequence of Rhodococcus wratislaviensis NBRC 100605.</title>
        <authorList>
            <person name="Hosoyama A."/>
            <person name="Tsuchikane K."/>
            <person name="Yoshida I."/>
            <person name="Ohji S."/>
            <person name="Ichikawa N."/>
            <person name="Yamazoe A."/>
            <person name="Fujita N."/>
        </authorList>
    </citation>
    <scope>NUCLEOTIDE SEQUENCE [LARGE SCALE GENOMIC DNA]</scope>
    <source>
        <strain evidence="3 4">NBRC 100605</strain>
    </source>
</reference>
<evidence type="ECO:0000256" key="1">
    <source>
        <dbReference type="SAM" id="MobiDB-lite"/>
    </source>
</evidence>
<gene>
    <name evidence="3" type="ORF">RW1_069_00080</name>
</gene>
<feature type="domain" description="Winged helix-turn-helix" evidence="2">
    <location>
        <begin position="276"/>
        <end position="346"/>
    </location>
</feature>
<dbReference type="PANTHER" id="PTHR47691">
    <property type="entry name" value="REGULATOR-RELATED"/>
    <property type="match status" value="1"/>
</dbReference>
<comment type="caution">
    <text evidence="3">The sequence shown here is derived from an EMBL/GenBank/DDBJ whole genome shotgun (WGS) entry which is preliminary data.</text>
</comment>
<keyword evidence="4" id="KW-1185">Reference proteome</keyword>
<protein>
    <submittedName>
        <fullName evidence="3">Putative LuxR family transcriptional regulator</fullName>
    </submittedName>
</protein>
<dbReference type="Pfam" id="PF25872">
    <property type="entry name" value="HTH_77"/>
    <property type="match status" value="1"/>
</dbReference>
<dbReference type="AlphaFoldDB" id="X0RDM7"/>